<protein>
    <recommendedName>
        <fullName evidence="1">ANTAR domain-containing protein</fullName>
    </recommendedName>
</protein>
<organism evidence="2 3">
    <name type="scientific">Leptospirillum ferriphilum YSK</name>
    <dbReference type="NCBI Taxonomy" id="1441628"/>
    <lineage>
        <taxon>Bacteria</taxon>
        <taxon>Pseudomonadati</taxon>
        <taxon>Nitrospirota</taxon>
        <taxon>Nitrospiria</taxon>
        <taxon>Nitrospirales</taxon>
        <taxon>Nitrospiraceae</taxon>
        <taxon>Leptospirillum</taxon>
    </lineage>
</organism>
<accession>A0A059Y2Q9</accession>
<dbReference type="Pfam" id="PF03861">
    <property type="entry name" value="ANTAR"/>
    <property type="match status" value="1"/>
</dbReference>
<evidence type="ECO:0000313" key="2">
    <source>
        <dbReference type="EMBL" id="AIA31851.1"/>
    </source>
</evidence>
<dbReference type="HOGENOM" id="CLU_1308868_0_0_0"/>
<dbReference type="InterPro" id="IPR036388">
    <property type="entry name" value="WH-like_DNA-bd_sf"/>
</dbReference>
<dbReference type="Proteomes" id="UP000027059">
    <property type="component" value="Chromosome"/>
</dbReference>
<sequence>MRTIAVVQKNAKSHDGIVRELTAMGVERVTVLSLDAFLGETLFPDVDGILLDRGESLGTFFQIIQKLGAGPPVPIVLLMERRDGQGKDCLTGIMLQPFCDLRFASLLKEAVFHIRDFCTVCEENQKLKDEILERKIIERAKWVLVHREGLSEDRAYRRIRMESQKQRRSMKNVALDILKADYDGMARTKVQMSEDLPMFPVGGHPPADKK</sequence>
<dbReference type="RefSeq" id="WP_038505759.1">
    <property type="nucleotide sequence ID" value="NZ_CP007243.1"/>
</dbReference>
<dbReference type="PROSITE" id="PS50921">
    <property type="entry name" value="ANTAR"/>
    <property type="match status" value="1"/>
</dbReference>
<dbReference type="InterPro" id="IPR005561">
    <property type="entry name" value="ANTAR"/>
</dbReference>
<feature type="domain" description="ANTAR" evidence="1">
    <location>
        <begin position="117"/>
        <end position="178"/>
    </location>
</feature>
<keyword evidence="3" id="KW-1185">Reference proteome</keyword>
<dbReference type="InterPro" id="IPR011006">
    <property type="entry name" value="CheY-like_superfamily"/>
</dbReference>
<name>A0A059Y2Q9_9BACT</name>
<dbReference type="EMBL" id="CP007243">
    <property type="protein sequence ID" value="AIA31851.1"/>
    <property type="molecule type" value="Genomic_DNA"/>
</dbReference>
<dbReference type="KEGG" id="lfp:Y981_08940"/>
<reference evidence="2 3" key="2">
    <citation type="journal article" date="2015" name="Biomed. Res. Int.">
        <title>Effects of Arsenite Resistance on the Growth and Functional Gene Expression of Leptospirillum ferriphilum and Acidithiobacillus thiooxidans in Pure Culture and Coculture.</title>
        <authorList>
            <person name="Jiang H."/>
            <person name="Liang Y."/>
            <person name="Yin H."/>
            <person name="Xiao Y."/>
            <person name="Guo X."/>
            <person name="Xu Y."/>
            <person name="Hu Q."/>
            <person name="Liu H."/>
            <person name="Liu X."/>
        </authorList>
    </citation>
    <scope>NUCLEOTIDE SEQUENCE [LARGE SCALE GENOMIC DNA]</scope>
    <source>
        <strain evidence="2 3">YSK</strain>
    </source>
</reference>
<reference evidence="3" key="1">
    <citation type="submission" date="2014-02" db="EMBL/GenBank/DDBJ databases">
        <title>Complete genome sequence and comparative genomic analysis of the nitrogen-fixing bacterium Leptospirillum ferriphilum YSK.</title>
        <authorList>
            <person name="Guo X."/>
            <person name="Yin H."/>
            <person name="Liang Y."/>
            <person name="Hu Q."/>
            <person name="Ma L."/>
            <person name="Xiao Y."/>
            <person name="Zhang X."/>
            <person name="Qiu G."/>
            <person name="Liu X."/>
        </authorList>
    </citation>
    <scope>NUCLEOTIDE SEQUENCE [LARGE SCALE GENOMIC DNA]</scope>
    <source>
        <strain evidence="3">YSK</strain>
    </source>
</reference>
<evidence type="ECO:0000313" key="3">
    <source>
        <dbReference type="Proteomes" id="UP000027059"/>
    </source>
</evidence>
<dbReference type="GO" id="GO:0003723">
    <property type="term" value="F:RNA binding"/>
    <property type="evidence" value="ECO:0007669"/>
    <property type="project" value="InterPro"/>
</dbReference>
<dbReference type="AlphaFoldDB" id="A0A059Y2Q9"/>
<proteinExistence type="predicted"/>
<evidence type="ECO:0000259" key="1">
    <source>
        <dbReference type="PROSITE" id="PS50921"/>
    </source>
</evidence>
<dbReference type="OrthoDB" id="9811100at2"/>
<dbReference type="SMART" id="SM01012">
    <property type="entry name" value="ANTAR"/>
    <property type="match status" value="1"/>
</dbReference>
<dbReference type="Gene3D" id="1.10.10.10">
    <property type="entry name" value="Winged helix-like DNA-binding domain superfamily/Winged helix DNA-binding domain"/>
    <property type="match status" value="1"/>
</dbReference>
<dbReference type="SUPFAM" id="SSF52172">
    <property type="entry name" value="CheY-like"/>
    <property type="match status" value="1"/>
</dbReference>
<gene>
    <name evidence="2" type="ORF">Y981_08940</name>
</gene>